<comment type="subcellular location">
    <subcellularLocation>
        <location evidence="1">Cell inner membrane</location>
        <topology evidence="1">Multi-pass membrane protein</topology>
    </subcellularLocation>
    <subcellularLocation>
        <location evidence="8">Cell membrane</location>
        <topology evidence="8">Multi-pass membrane protein</topology>
    </subcellularLocation>
</comment>
<dbReference type="EMBL" id="LDOT01000002">
    <property type="protein sequence ID" value="KLV09289.1"/>
    <property type="molecule type" value="Genomic_DNA"/>
</dbReference>
<comment type="similarity">
    <text evidence="2 8">Belongs to the UPF0208 family.</text>
</comment>
<proteinExistence type="inferred from homology"/>
<dbReference type="Proteomes" id="UP000036097">
    <property type="component" value="Unassembled WGS sequence"/>
</dbReference>
<keyword evidence="3 8" id="KW-1003">Cell membrane</keyword>
<keyword evidence="10" id="KW-1185">Reference proteome</keyword>
<gene>
    <name evidence="9" type="ORF">ABT56_03620</name>
</gene>
<dbReference type="OrthoDB" id="7066670at2"/>
<feature type="transmembrane region" description="Helical" evidence="8">
    <location>
        <begin position="67"/>
        <end position="88"/>
    </location>
</feature>
<dbReference type="STRING" id="1195763.ABT56_03620"/>
<evidence type="ECO:0000256" key="4">
    <source>
        <dbReference type="ARBA" id="ARBA00022519"/>
    </source>
</evidence>
<comment type="caution">
    <text evidence="9">The sequence shown here is derived from an EMBL/GenBank/DDBJ whole genome shotgun (WGS) entry which is preliminary data.</text>
</comment>
<keyword evidence="4" id="KW-0997">Cell inner membrane</keyword>
<evidence type="ECO:0000256" key="6">
    <source>
        <dbReference type="ARBA" id="ARBA00022989"/>
    </source>
</evidence>
<dbReference type="InterPro" id="IPR007334">
    <property type="entry name" value="UPF0208"/>
</dbReference>
<evidence type="ECO:0000256" key="8">
    <source>
        <dbReference type="HAMAP-Rule" id="MF_01101"/>
    </source>
</evidence>
<dbReference type="RefSeq" id="WP_047877449.1">
    <property type="nucleotide sequence ID" value="NZ_LDOT01000002.1"/>
</dbReference>
<dbReference type="HAMAP" id="MF_01101">
    <property type="entry name" value="UPF0208"/>
    <property type="match status" value="1"/>
</dbReference>
<evidence type="ECO:0000256" key="7">
    <source>
        <dbReference type="ARBA" id="ARBA00023136"/>
    </source>
</evidence>
<feature type="transmembrane region" description="Helical" evidence="8">
    <location>
        <begin position="42"/>
        <end position="61"/>
    </location>
</feature>
<name>A0A0J1HC88_9GAMM</name>
<dbReference type="PATRIC" id="fig|1195763.3.peg.779"/>
<dbReference type="GO" id="GO:0005886">
    <property type="term" value="C:plasma membrane"/>
    <property type="evidence" value="ECO:0007669"/>
    <property type="project" value="UniProtKB-SubCell"/>
</dbReference>
<dbReference type="NCBIfam" id="NF002493">
    <property type="entry name" value="PRK01816.1"/>
    <property type="match status" value="1"/>
</dbReference>
<dbReference type="AlphaFoldDB" id="A0A0J1HC88"/>
<sequence length="150" mass="17580">MNQHNSLWQSFRDGQDYMSTWPMRKELAMLFPEQRYIRATRFAMRVMPAVAVMSVLSQMAFNNYDALPQAIAVALFALSMPLQGLWWLGRRSNTTLPPSLASWYREIHDKILSEGYAMQPVKSQPRYMELAQVLNRAFKQLDKASLERWF</sequence>
<keyword evidence="6 8" id="KW-1133">Transmembrane helix</keyword>
<evidence type="ECO:0000256" key="3">
    <source>
        <dbReference type="ARBA" id="ARBA00022475"/>
    </source>
</evidence>
<evidence type="ECO:0000256" key="2">
    <source>
        <dbReference type="ARBA" id="ARBA00009474"/>
    </source>
</evidence>
<keyword evidence="7 8" id="KW-0472">Membrane</keyword>
<evidence type="ECO:0000256" key="1">
    <source>
        <dbReference type="ARBA" id="ARBA00004429"/>
    </source>
</evidence>
<protein>
    <recommendedName>
        <fullName evidence="8">UPF0208 membrane protein ABT56_03620</fullName>
    </recommendedName>
</protein>
<evidence type="ECO:0000313" key="10">
    <source>
        <dbReference type="Proteomes" id="UP000036097"/>
    </source>
</evidence>
<evidence type="ECO:0000256" key="5">
    <source>
        <dbReference type="ARBA" id="ARBA00022692"/>
    </source>
</evidence>
<accession>A0A0J1HC88</accession>
<evidence type="ECO:0000313" key="9">
    <source>
        <dbReference type="EMBL" id="KLV09289.1"/>
    </source>
</evidence>
<reference evidence="9 10" key="1">
    <citation type="submission" date="2015-05" db="EMBL/GenBank/DDBJ databases">
        <title>Photobacterium galathea sp. nov.</title>
        <authorList>
            <person name="Machado H."/>
            <person name="Gram L."/>
        </authorList>
    </citation>
    <scope>NUCLEOTIDE SEQUENCE [LARGE SCALE GENOMIC DNA]</scope>
    <source>
        <strain evidence="9 10">CGMCC 1.12159</strain>
    </source>
</reference>
<keyword evidence="5 8" id="KW-0812">Transmembrane</keyword>
<organism evidence="9 10">
    <name type="scientific">Photobacterium aquae</name>
    <dbReference type="NCBI Taxonomy" id="1195763"/>
    <lineage>
        <taxon>Bacteria</taxon>
        <taxon>Pseudomonadati</taxon>
        <taxon>Pseudomonadota</taxon>
        <taxon>Gammaproteobacteria</taxon>
        <taxon>Vibrionales</taxon>
        <taxon>Vibrionaceae</taxon>
        <taxon>Photobacterium</taxon>
    </lineage>
</organism>
<dbReference type="Pfam" id="PF04217">
    <property type="entry name" value="DUF412"/>
    <property type="match status" value="1"/>
</dbReference>